<dbReference type="PANTHER" id="PTHR43221:SF1">
    <property type="entry name" value="PROTEASE HTPX"/>
    <property type="match status" value="1"/>
</dbReference>
<evidence type="ECO:0000256" key="11">
    <source>
        <dbReference type="RuleBase" id="RU003983"/>
    </source>
</evidence>
<evidence type="ECO:0000313" key="16">
    <source>
        <dbReference type="Proteomes" id="UP001244552"/>
    </source>
</evidence>
<dbReference type="InterPro" id="IPR050083">
    <property type="entry name" value="HtpX_protease"/>
</dbReference>
<evidence type="ECO:0000256" key="10">
    <source>
        <dbReference type="ARBA" id="ARBA00023136"/>
    </source>
</evidence>
<evidence type="ECO:0000256" key="4">
    <source>
        <dbReference type="ARBA" id="ARBA00022692"/>
    </source>
</evidence>
<reference evidence="15 16" key="1">
    <citation type="submission" date="2023-07" db="EMBL/GenBank/DDBJ databases">
        <title>Genomic Encyclopedia of Type Strains, Phase IV (KMG-IV): sequencing the most valuable type-strain genomes for metagenomic binning, comparative biology and taxonomic classification.</title>
        <authorList>
            <person name="Goeker M."/>
        </authorList>
    </citation>
    <scope>NUCLEOTIDE SEQUENCE [LARGE SCALE GENOMIC DNA]</scope>
    <source>
        <strain evidence="15 16">DSM 19922</strain>
    </source>
</reference>
<keyword evidence="10 13" id="KW-0472">Membrane</keyword>
<keyword evidence="16" id="KW-1185">Reference proteome</keyword>
<dbReference type="Gene3D" id="3.30.2010.10">
    <property type="entry name" value="Metalloproteases ('zincins'), catalytic domain"/>
    <property type="match status" value="1"/>
</dbReference>
<comment type="caution">
    <text evidence="15">The sequence shown here is derived from an EMBL/GenBank/DDBJ whole genome shotgun (WGS) entry which is preliminary data.</text>
</comment>
<keyword evidence="2" id="KW-1003">Cell membrane</keyword>
<keyword evidence="7 11" id="KW-0862">Zinc</keyword>
<dbReference type="CDD" id="cd07339">
    <property type="entry name" value="M48B_HtpX_like"/>
    <property type="match status" value="1"/>
</dbReference>
<protein>
    <submittedName>
        <fullName evidence="15">Heat shock protein HtpX</fullName>
        <ecNumber evidence="15">3.4.24.-</ecNumber>
    </submittedName>
</protein>
<evidence type="ECO:0000256" key="7">
    <source>
        <dbReference type="ARBA" id="ARBA00022833"/>
    </source>
</evidence>
<dbReference type="RefSeq" id="WP_209980438.1">
    <property type="nucleotide sequence ID" value="NZ_JAGINO010000004.1"/>
</dbReference>
<organism evidence="15 16">
    <name type="scientific">Azospirillum picis</name>
    <dbReference type="NCBI Taxonomy" id="488438"/>
    <lineage>
        <taxon>Bacteria</taxon>
        <taxon>Pseudomonadati</taxon>
        <taxon>Pseudomonadota</taxon>
        <taxon>Alphaproteobacteria</taxon>
        <taxon>Rhodospirillales</taxon>
        <taxon>Azospirillaceae</taxon>
        <taxon>Azospirillum</taxon>
    </lineage>
</organism>
<evidence type="ECO:0000256" key="5">
    <source>
        <dbReference type="ARBA" id="ARBA00022723"/>
    </source>
</evidence>
<keyword evidence="6 11" id="KW-0378">Hydrolase</keyword>
<feature type="transmembrane region" description="Helical" evidence="13">
    <location>
        <begin position="20"/>
        <end position="53"/>
    </location>
</feature>
<evidence type="ECO:0000256" key="3">
    <source>
        <dbReference type="ARBA" id="ARBA00022670"/>
    </source>
</evidence>
<feature type="region of interest" description="Disordered" evidence="12">
    <location>
        <begin position="278"/>
        <end position="297"/>
    </location>
</feature>
<keyword evidence="5" id="KW-0479">Metal-binding</keyword>
<comment type="subcellular location">
    <subcellularLocation>
        <location evidence="1">Cell membrane</location>
        <topology evidence="1">Multi-pass membrane protein</topology>
    </subcellularLocation>
</comment>
<feature type="transmembrane region" description="Helical" evidence="13">
    <location>
        <begin position="190"/>
        <end position="210"/>
    </location>
</feature>
<dbReference type="EMBL" id="JAUSVU010000004">
    <property type="protein sequence ID" value="MDQ0532816.1"/>
    <property type="molecule type" value="Genomic_DNA"/>
</dbReference>
<dbReference type="EC" id="3.4.24.-" evidence="15"/>
<evidence type="ECO:0000256" key="8">
    <source>
        <dbReference type="ARBA" id="ARBA00022989"/>
    </source>
</evidence>
<evidence type="ECO:0000256" key="1">
    <source>
        <dbReference type="ARBA" id="ARBA00004651"/>
    </source>
</evidence>
<keyword evidence="4 13" id="KW-0812">Transmembrane</keyword>
<dbReference type="GO" id="GO:0016787">
    <property type="term" value="F:hydrolase activity"/>
    <property type="evidence" value="ECO:0007669"/>
    <property type="project" value="UniProtKB-KW"/>
</dbReference>
<comment type="similarity">
    <text evidence="11">Belongs to the peptidase M48 family.</text>
</comment>
<feature type="transmembrane region" description="Helical" evidence="13">
    <location>
        <begin position="162"/>
        <end position="184"/>
    </location>
</feature>
<evidence type="ECO:0000256" key="12">
    <source>
        <dbReference type="SAM" id="MobiDB-lite"/>
    </source>
</evidence>
<feature type="domain" description="Peptidase M48" evidence="14">
    <location>
        <begin position="81"/>
        <end position="279"/>
    </location>
</feature>
<evidence type="ECO:0000259" key="14">
    <source>
        <dbReference type="Pfam" id="PF01435"/>
    </source>
</evidence>
<evidence type="ECO:0000256" key="13">
    <source>
        <dbReference type="SAM" id="Phobius"/>
    </source>
</evidence>
<dbReference type="Proteomes" id="UP001244552">
    <property type="component" value="Unassembled WGS sequence"/>
</dbReference>
<accession>A0ABU0MHX1</accession>
<dbReference type="Pfam" id="PF01435">
    <property type="entry name" value="Peptidase_M48"/>
    <property type="match status" value="1"/>
</dbReference>
<keyword evidence="9 11" id="KW-0482">Metalloprotease</keyword>
<proteinExistence type="inferred from homology"/>
<evidence type="ECO:0000313" key="15">
    <source>
        <dbReference type="EMBL" id="MDQ0532816.1"/>
    </source>
</evidence>
<name>A0ABU0MHX1_9PROT</name>
<keyword evidence="15" id="KW-0346">Stress response</keyword>
<gene>
    <name evidence="15" type="ORF">QO018_001663</name>
</gene>
<dbReference type="PANTHER" id="PTHR43221">
    <property type="entry name" value="PROTEASE HTPX"/>
    <property type="match status" value="1"/>
</dbReference>
<keyword evidence="3 11" id="KW-0645">Protease</keyword>
<comment type="cofactor">
    <cofactor evidence="11">
        <name>Zn(2+)</name>
        <dbReference type="ChEBI" id="CHEBI:29105"/>
    </cofactor>
    <text evidence="11">Binds 1 zinc ion per subunit.</text>
</comment>
<evidence type="ECO:0000256" key="6">
    <source>
        <dbReference type="ARBA" id="ARBA00022801"/>
    </source>
</evidence>
<evidence type="ECO:0000256" key="9">
    <source>
        <dbReference type="ARBA" id="ARBA00023049"/>
    </source>
</evidence>
<dbReference type="InterPro" id="IPR001915">
    <property type="entry name" value="Peptidase_M48"/>
</dbReference>
<sequence length="313" mass="34204">MLRPDFRHRLVNHIQSLLLIAGMAAIAWLCISAVAGGMLTLLVVAGAILGLLLAPGMPKRVLLSAYHAQRLRGAEFPEGAALLAELAQRAGLPQRPELYYIPSSMPNAFAVGDPEDSAVCVTDGLLRLLDRREFAGVLAHEVAHIAARDLWIMAVADVMSRVVSLASWVGQLILLLNVPLLLAGAAVVPWHVPLLLIFSPTLMSLLQLALSRTREFDADRNAVRLTGDAGGLASALMKLERRTGRFWEDIFLPGRRIPEPSLLRTHPPTEARVARLRDLAGASTPPRRPARPLDIHRPAVLRRPGYGRYGVYR</sequence>
<evidence type="ECO:0000256" key="2">
    <source>
        <dbReference type="ARBA" id="ARBA00022475"/>
    </source>
</evidence>
<keyword evidence="8 13" id="KW-1133">Transmembrane helix</keyword>